<dbReference type="InterPro" id="IPR001478">
    <property type="entry name" value="PDZ"/>
</dbReference>
<organism evidence="7">
    <name type="scientific">hydrothermal vent metagenome</name>
    <dbReference type="NCBI Taxonomy" id="652676"/>
    <lineage>
        <taxon>unclassified sequences</taxon>
        <taxon>metagenomes</taxon>
        <taxon>ecological metagenomes</taxon>
    </lineage>
</organism>
<name>A0A3B1B7Z4_9ZZZZ</name>
<dbReference type="Pfam" id="PF22694">
    <property type="entry name" value="CtpB_N-like"/>
    <property type="match status" value="1"/>
</dbReference>
<dbReference type="Pfam" id="PF03572">
    <property type="entry name" value="Peptidase_S41"/>
    <property type="match status" value="1"/>
</dbReference>
<dbReference type="InterPro" id="IPR029045">
    <property type="entry name" value="ClpP/crotonase-like_dom_sf"/>
</dbReference>
<feature type="compositionally biased region" description="Basic and acidic residues" evidence="5">
    <location>
        <begin position="368"/>
        <end position="424"/>
    </location>
</feature>
<dbReference type="Gene3D" id="2.30.42.10">
    <property type="match status" value="1"/>
</dbReference>
<dbReference type="AlphaFoldDB" id="A0A3B1B7Z4"/>
<comment type="similarity">
    <text evidence="1">Belongs to the peptidase S41A family.</text>
</comment>
<feature type="region of interest" description="Disordered" evidence="5">
    <location>
        <begin position="368"/>
        <end position="431"/>
    </location>
</feature>
<dbReference type="CDD" id="cd07560">
    <property type="entry name" value="Peptidase_S41_CPP"/>
    <property type="match status" value="1"/>
</dbReference>
<evidence type="ECO:0000256" key="4">
    <source>
        <dbReference type="ARBA" id="ARBA00022825"/>
    </source>
</evidence>
<dbReference type="SMART" id="SM00245">
    <property type="entry name" value="TSPc"/>
    <property type="match status" value="1"/>
</dbReference>
<reference evidence="7" key="1">
    <citation type="submission" date="2018-06" db="EMBL/GenBank/DDBJ databases">
        <authorList>
            <person name="Zhirakovskaya E."/>
        </authorList>
    </citation>
    <scope>NUCLEOTIDE SEQUENCE</scope>
</reference>
<dbReference type="Gene3D" id="3.90.226.10">
    <property type="entry name" value="2-enoyl-CoA Hydratase, Chain A, domain 1"/>
    <property type="match status" value="1"/>
</dbReference>
<dbReference type="GO" id="GO:0007165">
    <property type="term" value="P:signal transduction"/>
    <property type="evidence" value="ECO:0007669"/>
    <property type="project" value="TreeGrafter"/>
</dbReference>
<dbReference type="Gene3D" id="3.30.750.44">
    <property type="match status" value="1"/>
</dbReference>
<evidence type="ECO:0000259" key="6">
    <source>
        <dbReference type="PROSITE" id="PS50106"/>
    </source>
</evidence>
<dbReference type="FunFam" id="2.30.42.10:FF:000063">
    <property type="entry name" value="Peptidase, S41 family"/>
    <property type="match status" value="1"/>
</dbReference>
<dbReference type="NCBIfam" id="TIGR00225">
    <property type="entry name" value="prc"/>
    <property type="match status" value="1"/>
</dbReference>
<evidence type="ECO:0000256" key="1">
    <source>
        <dbReference type="ARBA" id="ARBA00009179"/>
    </source>
</evidence>
<dbReference type="PROSITE" id="PS50106">
    <property type="entry name" value="PDZ"/>
    <property type="match status" value="1"/>
</dbReference>
<dbReference type="SUPFAM" id="SSF50156">
    <property type="entry name" value="PDZ domain-like"/>
    <property type="match status" value="1"/>
</dbReference>
<dbReference type="EC" id="3.4.21.102" evidence="7"/>
<evidence type="ECO:0000256" key="3">
    <source>
        <dbReference type="ARBA" id="ARBA00022801"/>
    </source>
</evidence>
<dbReference type="CDD" id="cd06782">
    <property type="entry name" value="cpPDZ_CPP-like"/>
    <property type="match status" value="1"/>
</dbReference>
<dbReference type="SMART" id="SM00228">
    <property type="entry name" value="PDZ"/>
    <property type="match status" value="1"/>
</dbReference>
<evidence type="ECO:0000313" key="7">
    <source>
        <dbReference type="EMBL" id="VAX07528.1"/>
    </source>
</evidence>
<feature type="domain" description="PDZ" evidence="6">
    <location>
        <begin position="83"/>
        <end position="151"/>
    </location>
</feature>
<dbReference type="Pfam" id="PF13180">
    <property type="entry name" value="PDZ_2"/>
    <property type="match status" value="1"/>
</dbReference>
<gene>
    <name evidence="7" type="ORF">MNBD_ALPHA03-1470</name>
</gene>
<protein>
    <submittedName>
        <fullName evidence="7">Carboxyl-terminal protease</fullName>
        <ecNumber evidence="7">3.4.21.102</ecNumber>
    </submittedName>
</protein>
<proteinExistence type="inferred from homology"/>
<keyword evidence="4" id="KW-0720">Serine protease</keyword>
<sequence>MKKYIATLLVSIAIVSVTLVNATTSQSKSSDTYKQLNLFGDVFEKIRAQYVREVTDEELIEAAINGMLISLDPHSSYLTQKNFDDMQAQTKGEYGGLGMEVTLDKGVVRVVSPIDDTPASRAGIQAGDYITKLDGKQVMGLTLTEAVTKMKGEIGTDIIITVVREGETAPLEITLTRATISIKSVRHRLEGEVGYVRISSFTEKTESGLIEVLDIIKQELGDNLKGIILDMRNNPGGLLTQSIAVSSVFLERGEVVSTRTRNDEHIQRYPARKGDAIDGKPLIVLINGGSASASEIVAGALQDHRRAVVVGTQSFGKASVQTVIPLGANGAMRLTTAYYFTPSGNSIQGEGIMPDVLVEQIRFDNSKKVETRRRSENDLRGHLENPNDKTDDKDKDAKSDETSEDKATDKKNNDKKTGDKKVDKAPTLTTAQDDYQLNYAINLLHGMAIARNVE</sequence>
<dbReference type="SUPFAM" id="SSF52096">
    <property type="entry name" value="ClpP/crotonase"/>
    <property type="match status" value="1"/>
</dbReference>
<dbReference type="PANTHER" id="PTHR32060:SF30">
    <property type="entry name" value="CARBOXY-TERMINAL PROCESSING PROTEASE CTPA"/>
    <property type="match status" value="1"/>
</dbReference>
<dbReference type="PANTHER" id="PTHR32060">
    <property type="entry name" value="TAIL-SPECIFIC PROTEASE"/>
    <property type="match status" value="1"/>
</dbReference>
<dbReference type="InterPro" id="IPR036034">
    <property type="entry name" value="PDZ_sf"/>
</dbReference>
<keyword evidence="3 7" id="KW-0378">Hydrolase</keyword>
<dbReference type="GO" id="GO:0006508">
    <property type="term" value="P:proteolysis"/>
    <property type="evidence" value="ECO:0007669"/>
    <property type="project" value="UniProtKB-KW"/>
</dbReference>
<keyword evidence="2 7" id="KW-0645">Protease</keyword>
<dbReference type="InterPro" id="IPR005151">
    <property type="entry name" value="Tail-specific_protease"/>
</dbReference>
<accession>A0A3B1B7Z4</accession>
<dbReference type="GO" id="GO:0004252">
    <property type="term" value="F:serine-type endopeptidase activity"/>
    <property type="evidence" value="ECO:0007669"/>
    <property type="project" value="UniProtKB-EC"/>
</dbReference>
<dbReference type="EMBL" id="UOFW01000210">
    <property type="protein sequence ID" value="VAX07528.1"/>
    <property type="molecule type" value="Genomic_DNA"/>
</dbReference>
<evidence type="ECO:0000256" key="2">
    <source>
        <dbReference type="ARBA" id="ARBA00022670"/>
    </source>
</evidence>
<dbReference type="InterPro" id="IPR055210">
    <property type="entry name" value="CtpA/B_N"/>
</dbReference>
<dbReference type="GO" id="GO:0030288">
    <property type="term" value="C:outer membrane-bounded periplasmic space"/>
    <property type="evidence" value="ECO:0007669"/>
    <property type="project" value="TreeGrafter"/>
</dbReference>
<dbReference type="InterPro" id="IPR004447">
    <property type="entry name" value="Peptidase_S41A"/>
</dbReference>
<evidence type="ECO:0000256" key="5">
    <source>
        <dbReference type="SAM" id="MobiDB-lite"/>
    </source>
</evidence>